<reference evidence="2 3" key="1">
    <citation type="journal article" date="2016" name="Sci. Rep.">
        <title>The Dendrobium catenatum Lindl. genome sequence provides insights into polysaccharide synthase, floral development and adaptive evolution.</title>
        <authorList>
            <person name="Zhang G.Q."/>
            <person name="Xu Q."/>
            <person name="Bian C."/>
            <person name="Tsai W.C."/>
            <person name="Yeh C.M."/>
            <person name="Liu K.W."/>
            <person name="Yoshida K."/>
            <person name="Zhang L.S."/>
            <person name="Chang S.B."/>
            <person name="Chen F."/>
            <person name="Shi Y."/>
            <person name="Su Y.Y."/>
            <person name="Zhang Y.Q."/>
            <person name="Chen L.J."/>
            <person name="Yin Y."/>
            <person name="Lin M."/>
            <person name="Huang H."/>
            <person name="Deng H."/>
            <person name="Wang Z.W."/>
            <person name="Zhu S.L."/>
            <person name="Zhao X."/>
            <person name="Deng C."/>
            <person name="Niu S.C."/>
            <person name="Huang J."/>
            <person name="Wang M."/>
            <person name="Liu G.H."/>
            <person name="Yang H.J."/>
            <person name="Xiao X.J."/>
            <person name="Hsiao Y.Y."/>
            <person name="Wu W.L."/>
            <person name="Chen Y.Y."/>
            <person name="Mitsuda N."/>
            <person name="Ohme-Takagi M."/>
            <person name="Luo Y.B."/>
            <person name="Van de Peer Y."/>
            <person name="Liu Z.J."/>
        </authorList>
    </citation>
    <scope>NUCLEOTIDE SEQUENCE [LARGE SCALE GENOMIC DNA]</scope>
    <source>
        <tissue evidence="2">The whole plant</tissue>
    </source>
</reference>
<feature type="region of interest" description="Disordered" evidence="1">
    <location>
        <begin position="1"/>
        <end position="29"/>
    </location>
</feature>
<dbReference type="EMBL" id="KZ502910">
    <property type="protein sequence ID" value="PKU70803.1"/>
    <property type="molecule type" value="Genomic_DNA"/>
</dbReference>
<protein>
    <submittedName>
        <fullName evidence="2">Uncharacterized protein</fullName>
    </submittedName>
</protein>
<evidence type="ECO:0000313" key="2">
    <source>
        <dbReference type="EMBL" id="PKU70803.1"/>
    </source>
</evidence>
<feature type="compositionally biased region" description="Low complexity" evidence="1">
    <location>
        <begin position="72"/>
        <end position="88"/>
    </location>
</feature>
<evidence type="ECO:0000313" key="3">
    <source>
        <dbReference type="Proteomes" id="UP000233837"/>
    </source>
</evidence>
<reference evidence="2 3" key="2">
    <citation type="journal article" date="2017" name="Nature">
        <title>The Apostasia genome and the evolution of orchids.</title>
        <authorList>
            <person name="Zhang G.Q."/>
            <person name="Liu K.W."/>
            <person name="Li Z."/>
            <person name="Lohaus R."/>
            <person name="Hsiao Y.Y."/>
            <person name="Niu S.C."/>
            <person name="Wang J.Y."/>
            <person name="Lin Y.C."/>
            <person name="Xu Q."/>
            <person name="Chen L.J."/>
            <person name="Yoshida K."/>
            <person name="Fujiwara S."/>
            <person name="Wang Z.W."/>
            <person name="Zhang Y.Q."/>
            <person name="Mitsuda N."/>
            <person name="Wang M."/>
            <person name="Liu G.H."/>
            <person name="Pecoraro L."/>
            <person name="Huang H.X."/>
            <person name="Xiao X.J."/>
            <person name="Lin M."/>
            <person name="Wu X.Y."/>
            <person name="Wu W.L."/>
            <person name="Chen Y.Y."/>
            <person name="Chang S.B."/>
            <person name="Sakamoto S."/>
            <person name="Ohme-Takagi M."/>
            <person name="Yagi M."/>
            <person name="Zeng S.J."/>
            <person name="Shen C.Y."/>
            <person name="Yeh C.M."/>
            <person name="Luo Y.B."/>
            <person name="Tsai W.C."/>
            <person name="Van de Peer Y."/>
            <person name="Liu Z.J."/>
        </authorList>
    </citation>
    <scope>NUCLEOTIDE SEQUENCE [LARGE SCALE GENOMIC DNA]</scope>
    <source>
        <tissue evidence="2">The whole plant</tissue>
    </source>
</reference>
<dbReference type="AlphaFoldDB" id="A0A2I0W571"/>
<evidence type="ECO:0000256" key="1">
    <source>
        <dbReference type="SAM" id="MobiDB-lite"/>
    </source>
</evidence>
<dbReference type="Proteomes" id="UP000233837">
    <property type="component" value="Unassembled WGS sequence"/>
</dbReference>
<keyword evidence="3" id="KW-1185">Reference proteome</keyword>
<feature type="compositionally biased region" description="Polar residues" evidence="1">
    <location>
        <begin position="7"/>
        <end position="19"/>
    </location>
</feature>
<accession>A0A2I0W571</accession>
<organism evidence="2 3">
    <name type="scientific">Dendrobium catenatum</name>
    <dbReference type="NCBI Taxonomy" id="906689"/>
    <lineage>
        <taxon>Eukaryota</taxon>
        <taxon>Viridiplantae</taxon>
        <taxon>Streptophyta</taxon>
        <taxon>Embryophyta</taxon>
        <taxon>Tracheophyta</taxon>
        <taxon>Spermatophyta</taxon>
        <taxon>Magnoliopsida</taxon>
        <taxon>Liliopsida</taxon>
        <taxon>Asparagales</taxon>
        <taxon>Orchidaceae</taxon>
        <taxon>Epidendroideae</taxon>
        <taxon>Malaxideae</taxon>
        <taxon>Dendrobiinae</taxon>
        <taxon>Dendrobium</taxon>
    </lineage>
</organism>
<sequence>MERGRSQRTNPTDRTNPTEIGNIRAGKRNALGREMHELFKENKMERGRSREYKDAWEIEIARKKASFVRLSPSFVSPSRSPPSLSRVRQSFSVSAR</sequence>
<proteinExistence type="predicted"/>
<name>A0A2I0W571_9ASPA</name>
<gene>
    <name evidence="2" type="ORF">MA16_Dca010783</name>
</gene>
<feature type="region of interest" description="Disordered" evidence="1">
    <location>
        <begin position="72"/>
        <end position="96"/>
    </location>
</feature>